<dbReference type="GeneID" id="24592439"/>
<protein>
    <submittedName>
        <fullName evidence="2">Uncharacterized protein</fullName>
    </submittedName>
</protein>
<feature type="compositionally biased region" description="Acidic residues" evidence="1">
    <location>
        <begin position="209"/>
        <end position="222"/>
    </location>
</feature>
<dbReference type="Gene3D" id="3.30.60.90">
    <property type="match status" value="1"/>
</dbReference>
<accession>A0A6A5D7S3</accession>
<dbReference type="KEGG" id="shx:MS3_00006159"/>
<dbReference type="RefSeq" id="XP_035587317.1">
    <property type="nucleotide sequence ID" value="XM_035731308.2"/>
</dbReference>
<reference evidence="2" key="4">
    <citation type="journal article" date="2022" name="PLoS Pathog.">
        <title>Chromosome-level genome of Schistosoma haematobium underpins genome-wide explorations of molecular variation.</title>
        <authorList>
            <person name="Stroehlein A.J."/>
            <person name="Korhonen P.K."/>
            <person name="Lee V.V."/>
            <person name="Ralph S.A."/>
            <person name="Mentink-Kane M."/>
            <person name="You H."/>
            <person name="McManus D.P."/>
            <person name="Tchuente L.T."/>
            <person name="Stothard J.R."/>
            <person name="Kaur P."/>
            <person name="Dudchenko O."/>
            <person name="Aiden E.L."/>
            <person name="Yang B."/>
            <person name="Yang H."/>
            <person name="Emery A.M."/>
            <person name="Webster B.L."/>
            <person name="Brindley P.J."/>
            <person name="Rollinson D."/>
            <person name="Chang B.C.H."/>
            <person name="Gasser R.B."/>
            <person name="Young N.D."/>
        </authorList>
    </citation>
    <scope>NUCLEOTIDE SEQUENCE</scope>
</reference>
<dbReference type="CTD" id="24592439"/>
<reference evidence="2" key="1">
    <citation type="journal article" date="2012" name="Nat. Genet.">
        <title>Whole-genome sequence of Schistosoma haematobium.</title>
        <authorList>
            <person name="Young N.D."/>
            <person name="Jex A.R."/>
            <person name="Li B."/>
            <person name="Liu S."/>
            <person name="Yang L."/>
            <person name="Xiong Z."/>
            <person name="Li Y."/>
            <person name="Cantacessi C."/>
            <person name="Hall R.S."/>
            <person name="Xu X."/>
            <person name="Chen F."/>
            <person name="Wu X."/>
            <person name="Zerlotini A."/>
            <person name="Oliveira G."/>
            <person name="Hofmann A."/>
            <person name="Zhang G."/>
            <person name="Fang X."/>
            <person name="Kang Y."/>
            <person name="Campbell B.E."/>
            <person name="Loukas A."/>
            <person name="Ranganathan S."/>
            <person name="Rollinson D."/>
            <person name="Rinaldi G."/>
            <person name="Brindley P.J."/>
            <person name="Yang H."/>
            <person name="Wang J."/>
            <person name="Wang J."/>
            <person name="Gasser R.B."/>
        </authorList>
    </citation>
    <scope>NUCLEOTIDE SEQUENCE</scope>
</reference>
<feature type="region of interest" description="Disordered" evidence="1">
    <location>
        <begin position="209"/>
        <end position="240"/>
    </location>
</feature>
<sequence length="279" mass="31775">MMLIVHVALPTFICVEQFIITKLYFKRSVRSVTYDNLISKLCEYTKTKKGKFYVSWHDGTEYCTVTNSSNLREAIVRMIYDREDNTPLLFAAPVLHLNETKLPSFYGGCRPEHLPSDFRERASRAVFNKEINYTEPELPVIIELICNICNKNNWCGDRFTCVICPRVVLCPDCFKNNNHSEHPMLITRDNAEFPCPVLQAVKIVASDVTAEDSTGEDDEQSDLSDPRTSSSTATNDSDDIHKTIDALREMGFKQKTSELVDLVIKEHGNLQIIVEKLAN</sequence>
<proteinExistence type="predicted"/>
<reference evidence="2" key="2">
    <citation type="journal article" date="2019" name="Gigascience">
        <title>High-quality Schistosoma haematobium genome achieved by single-molecule and long-range sequencing.</title>
        <authorList>
            <person name="Stroehlein A.J."/>
            <person name="Korhonen P.K."/>
            <person name="Chong T.M."/>
            <person name="Lim Y.L."/>
            <person name="Chan K.G."/>
            <person name="Webster B."/>
            <person name="Rollinson D."/>
            <person name="Brindley P.J."/>
            <person name="Gasser R.B."/>
            <person name="Young N.D."/>
        </authorList>
    </citation>
    <scope>NUCLEOTIDE SEQUENCE</scope>
</reference>
<reference evidence="2" key="3">
    <citation type="submission" date="2021-06" db="EMBL/GenBank/DDBJ databases">
        <title>Chromosome-level genome assembly for S. haematobium.</title>
        <authorList>
            <person name="Stroehlein A.J."/>
        </authorList>
    </citation>
    <scope>NUCLEOTIDE SEQUENCE</scope>
</reference>
<dbReference type="SUPFAM" id="SSF57850">
    <property type="entry name" value="RING/U-box"/>
    <property type="match status" value="1"/>
</dbReference>
<name>A0A6A5D7S3_SCHHA</name>
<evidence type="ECO:0000256" key="1">
    <source>
        <dbReference type="SAM" id="MobiDB-lite"/>
    </source>
</evidence>
<dbReference type="SMART" id="SM00291">
    <property type="entry name" value="ZnF_ZZ"/>
    <property type="match status" value="1"/>
</dbReference>
<evidence type="ECO:0000313" key="2">
    <source>
        <dbReference type="EMBL" id="KAH9584623.1"/>
    </source>
</evidence>
<dbReference type="Proteomes" id="UP000471633">
    <property type="component" value="Unassembled WGS sequence"/>
</dbReference>
<dbReference type="EMBL" id="AMPZ03000004">
    <property type="protein sequence ID" value="KAH9584623.1"/>
    <property type="molecule type" value="Genomic_DNA"/>
</dbReference>
<keyword evidence="3" id="KW-1185">Reference proteome</keyword>
<evidence type="ECO:0000313" key="3">
    <source>
        <dbReference type="Proteomes" id="UP000471633"/>
    </source>
</evidence>
<dbReference type="InterPro" id="IPR043145">
    <property type="entry name" value="Znf_ZZ_sf"/>
</dbReference>
<dbReference type="GO" id="GO:0008270">
    <property type="term" value="F:zinc ion binding"/>
    <property type="evidence" value="ECO:0007669"/>
    <property type="project" value="InterPro"/>
</dbReference>
<gene>
    <name evidence="2" type="ORF">MS3_00006159</name>
</gene>
<dbReference type="AlphaFoldDB" id="A0A6A5D7S3"/>
<organism evidence="2 3">
    <name type="scientific">Schistosoma haematobium</name>
    <name type="common">Blood fluke</name>
    <dbReference type="NCBI Taxonomy" id="6185"/>
    <lineage>
        <taxon>Eukaryota</taxon>
        <taxon>Metazoa</taxon>
        <taxon>Spiralia</taxon>
        <taxon>Lophotrochozoa</taxon>
        <taxon>Platyhelminthes</taxon>
        <taxon>Trematoda</taxon>
        <taxon>Digenea</taxon>
        <taxon>Strigeidida</taxon>
        <taxon>Schistosomatoidea</taxon>
        <taxon>Schistosomatidae</taxon>
        <taxon>Schistosoma</taxon>
    </lineage>
</organism>
<comment type="caution">
    <text evidence="2">The sequence shown here is derived from an EMBL/GenBank/DDBJ whole genome shotgun (WGS) entry which is preliminary data.</text>
</comment>
<dbReference type="InterPro" id="IPR000433">
    <property type="entry name" value="Znf_ZZ"/>
</dbReference>